<name>A0A5N6TC69_ASPPS</name>
<evidence type="ECO:0000313" key="2">
    <source>
        <dbReference type="EMBL" id="KAE8143975.1"/>
    </source>
</evidence>
<keyword evidence="3" id="KW-1185">Reference proteome</keyword>
<dbReference type="InterPro" id="IPR005097">
    <property type="entry name" value="Sacchrp_dh_NADP-bd"/>
</dbReference>
<dbReference type="Proteomes" id="UP000325672">
    <property type="component" value="Unassembled WGS sequence"/>
</dbReference>
<proteinExistence type="predicted"/>
<evidence type="ECO:0000259" key="1">
    <source>
        <dbReference type="Pfam" id="PF03435"/>
    </source>
</evidence>
<evidence type="ECO:0000313" key="3">
    <source>
        <dbReference type="Proteomes" id="UP000325672"/>
    </source>
</evidence>
<feature type="domain" description="Saccharopine dehydrogenase NADP binding" evidence="1">
    <location>
        <begin position="42"/>
        <end position="113"/>
    </location>
</feature>
<protein>
    <submittedName>
        <fullName evidence="2">Saccharopine dehydrogenase-domain-containing protein</fullName>
    </submittedName>
</protein>
<dbReference type="OrthoDB" id="10268090at2759"/>
<organism evidence="2 3">
    <name type="scientific">Aspergillus pseudotamarii</name>
    <dbReference type="NCBI Taxonomy" id="132259"/>
    <lineage>
        <taxon>Eukaryota</taxon>
        <taxon>Fungi</taxon>
        <taxon>Dikarya</taxon>
        <taxon>Ascomycota</taxon>
        <taxon>Pezizomycotina</taxon>
        <taxon>Eurotiomycetes</taxon>
        <taxon>Eurotiomycetidae</taxon>
        <taxon>Eurotiales</taxon>
        <taxon>Aspergillaceae</taxon>
        <taxon>Aspergillus</taxon>
        <taxon>Aspergillus subgen. Circumdati</taxon>
    </lineage>
</organism>
<dbReference type="RefSeq" id="XP_031920038.1">
    <property type="nucleotide sequence ID" value="XM_032058394.1"/>
</dbReference>
<dbReference type="PANTHER" id="PTHR43796:SF2">
    <property type="entry name" value="CARBOXYNORSPERMIDINE SYNTHASE"/>
    <property type="match status" value="1"/>
</dbReference>
<dbReference type="AlphaFoldDB" id="A0A5N6TC69"/>
<dbReference type="InterPro" id="IPR036291">
    <property type="entry name" value="NAD(P)-bd_dom_sf"/>
</dbReference>
<sequence length="146" mass="15007">MANNTNSKPVVFIGAAGGMCRVAVERFAKASNAQLVLADLNTALNPFDESALARLIGGAGLVVLGAGPYAKTSHPAVKACIAARIPYLDFNDDDVESTQAALALTREAKEAGVPLYIGCGASPGLSNVMAMDATHELDSIDSIDIC</sequence>
<dbReference type="SUPFAM" id="SSF51735">
    <property type="entry name" value="NAD(P)-binding Rossmann-fold domains"/>
    <property type="match status" value="1"/>
</dbReference>
<dbReference type="EMBL" id="ML743551">
    <property type="protein sequence ID" value="KAE8143975.1"/>
    <property type="molecule type" value="Genomic_DNA"/>
</dbReference>
<dbReference type="Gene3D" id="3.40.50.720">
    <property type="entry name" value="NAD(P)-binding Rossmann-like Domain"/>
    <property type="match status" value="1"/>
</dbReference>
<dbReference type="PANTHER" id="PTHR43796">
    <property type="entry name" value="CARBOXYNORSPERMIDINE SYNTHASE"/>
    <property type="match status" value="1"/>
</dbReference>
<accession>A0A5N6TC69</accession>
<reference evidence="2 3" key="1">
    <citation type="submission" date="2019-04" db="EMBL/GenBank/DDBJ databases">
        <title>Friends and foes A comparative genomics study of 23 Aspergillus species from section Flavi.</title>
        <authorList>
            <consortium name="DOE Joint Genome Institute"/>
            <person name="Kjaerbolling I."/>
            <person name="Vesth T."/>
            <person name="Frisvad J.C."/>
            <person name="Nybo J.L."/>
            <person name="Theobald S."/>
            <person name="Kildgaard S."/>
            <person name="Isbrandt T."/>
            <person name="Kuo A."/>
            <person name="Sato A."/>
            <person name="Lyhne E.K."/>
            <person name="Kogle M.E."/>
            <person name="Wiebenga A."/>
            <person name="Kun R.S."/>
            <person name="Lubbers R.J."/>
            <person name="Makela M.R."/>
            <person name="Barry K."/>
            <person name="Chovatia M."/>
            <person name="Clum A."/>
            <person name="Daum C."/>
            <person name="Haridas S."/>
            <person name="He G."/>
            <person name="LaButti K."/>
            <person name="Lipzen A."/>
            <person name="Mondo S."/>
            <person name="Riley R."/>
            <person name="Salamov A."/>
            <person name="Simmons B.A."/>
            <person name="Magnuson J.K."/>
            <person name="Henrissat B."/>
            <person name="Mortensen U.H."/>
            <person name="Larsen T.O."/>
            <person name="Devries R.P."/>
            <person name="Grigoriev I.V."/>
            <person name="Machida M."/>
            <person name="Baker S.E."/>
            <person name="Andersen M.R."/>
        </authorList>
    </citation>
    <scope>NUCLEOTIDE SEQUENCE [LARGE SCALE GENOMIC DNA]</scope>
    <source>
        <strain evidence="2 3">CBS 117625</strain>
    </source>
</reference>
<gene>
    <name evidence="2" type="ORF">BDV38DRAFT_277038</name>
</gene>
<dbReference type="Pfam" id="PF03435">
    <property type="entry name" value="Sacchrp_dh_NADP"/>
    <property type="match status" value="1"/>
</dbReference>
<dbReference type="GeneID" id="43642604"/>